<reference evidence="3" key="1">
    <citation type="journal article" date="2019" name="Environ. Microbiol.">
        <title>Fungal ecological strategies reflected in gene transcription - a case study of two litter decomposers.</title>
        <authorList>
            <person name="Barbi F."/>
            <person name="Kohler A."/>
            <person name="Barry K."/>
            <person name="Baskaran P."/>
            <person name="Daum C."/>
            <person name="Fauchery L."/>
            <person name="Ihrmark K."/>
            <person name="Kuo A."/>
            <person name="LaButti K."/>
            <person name="Lipzen A."/>
            <person name="Morin E."/>
            <person name="Grigoriev I.V."/>
            <person name="Henrissat B."/>
            <person name="Lindahl B."/>
            <person name="Martin F."/>
        </authorList>
    </citation>
    <scope>NUCLEOTIDE SEQUENCE</scope>
    <source>
        <strain evidence="3">JB14</strain>
    </source>
</reference>
<feature type="transmembrane region" description="Helical" evidence="2">
    <location>
        <begin position="164"/>
        <end position="185"/>
    </location>
</feature>
<keyword evidence="4" id="KW-1185">Reference proteome</keyword>
<accession>A0A6A4HJ14</accession>
<name>A0A6A4HJ14_9AGAR</name>
<sequence length="342" mass="38077">MTFSVRQAQIIGLFVETLLYGMHFITFGVCLRCLLWDSNGAILASTRVKRGLLVMSLALFIISTGDIALAVVNDYDGLVSPGGQDTLNTPNWLTVSRMVLLGTQNLIGDSIWVYRCWIIYNRRWSVITVPSMLFFAVLGISFTIAGLEPETVPGPLPKAGRTTLLIAIVYSISFVSSLLTTVLIVHRLWRVERDLHKQGSTGLTSIDTPQNLRDSQRQGRSRLGQVMVLVIESGIMFTTTECFCMMAFALKSNMSYIAVYMDIQVIPIAFNLIVIRLSLAKDENFEEDMSRSWAVAVPESSWNSEEGNRGMLRLRSRGSSALPLRHPSPSMPNDSLVRSMDL</sequence>
<keyword evidence="2" id="KW-0472">Membrane</keyword>
<keyword evidence="2" id="KW-1133">Transmembrane helix</keyword>
<feature type="transmembrane region" description="Helical" evidence="2">
    <location>
        <begin position="52"/>
        <end position="72"/>
    </location>
</feature>
<dbReference type="Proteomes" id="UP000799118">
    <property type="component" value="Unassembled WGS sequence"/>
</dbReference>
<organism evidence="3 4">
    <name type="scientific">Gymnopus androsaceus JB14</name>
    <dbReference type="NCBI Taxonomy" id="1447944"/>
    <lineage>
        <taxon>Eukaryota</taxon>
        <taxon>Fungi</taxon>
        <taxon>Dikarya</taxon>
        <taxon>Basidiomycota</taxon>
        <taxon>Agaricomycotina</taxon>
        <taxon>Agaricomycetes</taxon>
        <taxon>Agaricomycetidae</taxon>
        <taxon>Agaricales</taxon>
        <taxon>Marasmiineae</taxon>
        <taxon>Omphalotaceae</taxon>
        <taxon>Gymnopus</taxon>
    </lineage>
</organism>
<evidence type="ECO:0000256" key="2">
    <source>
        <dbReference type="SAM" id="Phobius"/>
    </source>
</evidence>
<dbReference type="AlphaFoldDB" id="A0A6A4HJ14"/>
<feature type="transmembrane region" description="Helical" evidence="2">
    <location>
        <begin position="92"/>
        <end position="114"/>
    </location>
</feature>
<keyword evidence="2" id="KW-0812">Transmembrane</keyword>
<evidence type="ECO:0008006" key="5">
    <source>
        <dbReference type="Google" id="ProtNLM"/>
    </source>
</evidence>
<feature type="region of interest" description="Disordered" evidence="1">
    <location>
        <begin position="319"/>
        <end position="342"/>
    </location>
</feature>
<evidence type="ECO:0000313" key="4">
    <source>
        <dbReference type="Proteomes" id="UP000799118"/>
    </source>
</evidence>
<feature type="transmembrane region" description="Helical" evidence="2">
    <location>
        <begin position="12"/>
        <end position="31"/>
    </location>
</feature>
<protein>
    <recommendedName>
        <fullName evidence="5">G-protein coupled receptors family 1 profile domain-containing protein</fullName>
    </recommendedName>
</protein>
<feature type="transmembrane region" description="Helical" evidence="2">
    <location>
        <begin position="226"/>
        <end position="250"/>
    </location>
</feature>
<feature type="transmembrane region" description="Helical" evidence="2">
    <location>
        <begin position="126"/>
        <end position="144"/>
    </location>
</feature>
<feature type="transmembrane region" description="Helical" evidence="2">
    <location>
        <begin position="256"/>
        <end position="279"/>
    </location>
</feature>
<dbReference type="EMBL" id="ML769477">
    <property type="protein sequence ID" value="KAE9398812.1"/>
    <property type="molecule type" value="Genomic_DNA"/>
</dbReference>
<dbReference type="OrthoDB" id="3357408at2759"/>
<evidence type="ECO:0000256" key="1">
    <source>
        <dbReference type="SAM" id="MobiDB-lite"/>
    </source>
</evidence>
<proteinExistence type="predicted"/>
<evidence type="ECO:0000313" key="3">
    <source>
        <dbReference type="EMBL" id="KAE9398812.1"/>
    </source>
</evidence>
<gene>
    <name evidence="3" type="ORF">BT96DRAFT_976221</name>
</gene>